<evidence type="ECO:0000313" key="1">
    <source>
        <dbReference type="EMBL" id="CAG8716125.1"/>
    </source>
</evidence>
<comment type="caution">
    <text evidence="1">The sequence shown here is derived from an EMBL/GenBank/DDBJ whole genome shotgun (WGS) entry which is preliminary data.</text>
</comment>
<proteinExistence type="predicted"/>
<gene>
    <name evidence="1" type="ORF">CPELLU_LOCUS12607</name>
</gene>
<accession>A0A9N9I179</accession>
<dbReference type="Proteomes" id="UP000789759">
    <property type="component" value="Unassembled WGS sequence"/>
</dbReference>
<name>A0A9N9I179_9GLOM</name>
<keyword evidence="2" id="KW-1185">Reference proteome</keyword>
<evidence type="ECO:0000313" key="2">
    <source>
        <dbReference type="Proteomes" id="UP000789759"/>
    </source>
</evidence>
<protein>
    <submittedName>
        <fullName evidence="1">5001_t:CDS:1</fullName>
    </submittedName>
</protein>
<organism evidence="1 2">
    <name type="scientific">Cetraspora pellucida</name>
    <dbReference type="NCBI Taxonomy" id="1433469"/>
    <lineage>
        <taxon>Eukaryota</taxon>
        <taxon>Fungi</taxon>
        <taxon>Fungi incertae sedis</taxon>
        <taxon>Mucoromycota</taxon>
        <taxon>Glomeromycotina</taxon>
        <taxon>Glomeromycetes</taxon>
        <taxon>Diversisporales</taxon>
        <taxon>Gigasporaceae</taxon>
        <taxon>Cetraspora</taxon>
    </lineage>
</organism>
<sequence>MRKNWNLVKSIRTSPVSCLLLLPALLTGNTGRPLEIHWKRKSIVPLELLRLEISTVRLEIPKLATLR</sequence>
<dbReference type="EMBL" id="CAJVQA010012382">
    <property type="protein sequence ID" value="CAG8716125.1"/>
    <property type="molecule type" value="Genomic_DNA"/>
</dbReference>
<reference evidence="1" key="1">
    <citation type="submission" date="2021-06" db="EMBL/GenBank/DDBJ databases">
        <authorList>
            <person name="Kallberg Y."/>
            <person name="Tangrot J."/>
            <person name="Rosling A."/>
        </authorList>
    </citation>
    <scope>NUCLEOTIDE SEQUENCE</scope>
    <source>
        <strain evidence="1">FL966</strain>
    </source>
</reference>
<dbReference type="AlphaFoldDB" id="A0A9N9I179"/>